<reference evidence="4 5" key="2">
    <citation type="submission" date="2018-11" db="EMBL/GenBank/DDBJ databases">
        <authorList>
            <consortium name="Pathogen Informatics"/>
        </authorList>
    </citation>
    <scope>NUCLEOTIDE SEQUENCE [LARGE SCALE GENOMIC DNA]</scope>
</reference>
<proteinExistence type="predicted"/>
<dbReference type="SUPFAM" id="SSF58038">
    <property type="entry name" value="SNARE fusion complex"/>
    <property type="match status" value="1"/>
</dbReference>
<evidence type="ECO:0000256" key="1">
    <source>
        <dbReference type="PROSITE-ProRule" id="PRU00290"/>
    </source>
</evidence>
<protein>
    <submittedName>
        <fullName evidence="6">V-SNARE coiled-coil homology domain-containing protein</fullName>
    </submittedName>
</protein>
<evidence type="ECO:0000256" key="2">
    <source>
        <dbReference type="SAM" id="MobiDB-lite"/>
    </source>
</evidence>
<dbReference type="Proteomes" id="UP000274429">
    <property type="component" value="Unassembled WGS sequence"/>
</dbReference>
<feature type="domain" description="V-SNARE coiled-coil homology" evidence="3">
    <location>
        <begin position="30"/>
        <end position="95"/>
    </location>
</feature>
<evidence type="ECO:0000313" key="4">
    <source>
        <dbReference type="EMBL" id="VDM23538.1"/>
    </source>
</evidence>
<accession>A0A0R3WSW9</accession>
<keyword evidence="1" id="KW-0175">Coiled coil</keyword>
<keyword evidence="5" id="KW-1185">Reference proteome</keyword>
<evidence type="ECO:0000259" key="3">
    <source>
        <dbReference type="PROSITE" id="PS50892"/>
    </source>
</evidence>
<name>A0A0R3WSW9_HYDTA</name>
<dbReference type="InterPro" id="IPR042855">
    <property type="entry name" value="V_SNARE_CC"/>
</dbReference>
<dbReference type="PROSITE" id="PS50892">
    <property type="entry name" value="V_SNARE"/>
    <property type="match status" value="1"/>
</dbReference>
<reference evidence="6" key="1">
    <citation type="submission" date="2017-02" db="UniProtKB">
        <authorList>
            <consortium name="WormBaseParasite"/>
        </authorList>
    </citation>
    <scope>IDENTIFICATION</scope>
</reference>
<dbReference type="STRING" id="6205.A0A0R3WSW9"/>
<feature type="region of interest" description="Disordered" evidence="2">
    <location>
        <begin position="1"/>
        <end position="22"/>
    </location>
</feature>
<gene>
    <name evidence="4" type="ORF">TTAC_LOCUS3844</name>
</gene>
<organism evidence="6">
    <name type="scientific">Hydatigena taeniaeformis</name>
    <name type="common">Feline tapeworm</name>
    <name type="synonym">Taenia taeniaeformis</name>
    <dbReference type="NCBI Taxonomy" id="6205"/>
    <lineage>
        <taxon>Eukaryota</taxon>
        <taxon>Metazoa</taxon>
        <taxon>Spiralia</taxon>
        <taxon>Lophotrochozoa</taxon>
        <taxon>Platyhelminthes</taxon>
        <taxon>Cestoda</taxon>
        <taxon>Eucestoda</taxon>
        <taxon>Cyclophyllidea</taxon>
        <taxon>Taeniidae</taxon>
        <taxon>Hydatigera</taxon>
    </lineage>
</organism>
<evidence type="ECO:0000313" key="6">
    <source>
        <dbReference type="WBParaSite" id="TTAC_0000385901-mRNA-1"/>
    </source>
</evidence>
<evidence type="ECO:0000313" key="5">
    <source>
        <dbReference type="Proteomes" id="UP000274429"/>
    </source>
</evidence>
<dbReference type="OrthoDB" id="19944at2759"/>
<dbReference type="WBParaSite" id="TTAC_0000385901-mRNA-1">
    <property type="protein sequence ID" value="TTAC_0000385901-mRNA-1"/>
    <property type="gene ID" value="TTAC_0000385901"/>
</dbReference>
<sequence>MHADFHTGFLGERQAGKSTCGTAALLPPGRVDRLTGQAGGAASEISRARNAALERGEKLSHLDAQTQEMMEQSKNLSKTAAMLAAKYEKHDKWWGVWPR</sequence>
<dbReference type="EMBL" id="UYWX01003139">
    <property type="protein sequence ID" value="VDM23538.1"/>
    <property type="molecule type" value="Genomic_DNA"/>
</dbReference>
<dbReference type="AlphaFoldDB" id="A0A0R3WSW9"/>
<dbReference type="Gene3D" id="1.20.5.110">
    <property type="match status" value="1"/>
</dbReference>
<dbReference type="CDD" id="cd15873">
    <property type="entry name" value="R-SNARE_STXBP5_6"/>
    <property type="match status" value="1"/>
</dbReference>